<name>A0A1I7NHP3_9BACT</name>
<comment type="function">
    <text evidence="13">Required for the insertion and/or proper folding and/or complex formation of integral membrane proteins into the membrane. Involved in integration of membrane proteins that insert both dependently and independently of the Sec translocase complex, as well as at least some lipoproteins. Aids folding of multispanning membrane proteins.</text>
</comment>
<evidence type="ECO:0000313" key="16">
    <source>
        <dbReference type="EMBL" id="SFV34182.1"/>
    </source>
</evidence>
<dbReference type="STRING" id="1393122.SAMN05660895_1926"/>
<feature type="transmembrane region" description="Helical" evidence="13">
    <location>
        <begin position="557"/>
        <end position="577"/>
    </location>
</feature>
<evidence type="ECO:0000256" key="8">
    <source>
        <dbReference type="ARBA" id="ARBA00022989"/>
    </source>
</evidence>
<dbReference type="NCBIfam" id="NF002356">
    <property type="entry name" value="PRK01318.2-3"/>
    <property type="match status" value="1"/>
</dbReference>
<keyword evidence="9 13" id="KW-0472">Membrane</keyword>
<dbReference type="Proteomes" id="UP000199537">
    <property type="component" value="Unassembled WGS sequence"/>
</dbReference>
<protein>
    <recommendedName>
        <fullName evidence="3 13">Membrane protein insertase YidC</fullName>
    </recommendedName>
    <alternativeName>
        <fullName evidence="12 13">Foldase YidC</fullName>
    </alternativeName>
    <alternativeName>
        <fullName evidence="11 13">Membrane integrase YidC</fullName>
    </alternativeName>
    <alternativeName>
        <fullName evidence="13">Membrane protein YidC</fullName>
    </alternativeName>
</protein>
<evidence type="ECO:0000313" key="17">
    <source>
        <dbReference type="Proteomes" id="UP000199537"/>
    </source>
</evidence>
<evidence type="ECO:0000256" key="9">
    <source>
        <dbReference type="ARBA" id="ARBA00023136"/>
    </source>
</evidence>
<keyword evidence="8 13" id="KW-1133">Transmembrane helix</keyword>
<dbReference type="InterPro" id="IPR038221">
    <property type="entry name" value="YidC_periplasmic_sf"/>
</dbReference>
<evidence type="ECO:0000259" key="14">
    <source>
        <dbReference type="Pfam" id="PF02096"/>
    </source>
</evidence>
<dbReference type="RefSeq" id="WP_092460116.1">
    <property type="nucleotide sequence ID" value="NZ_FPCJ01000001.1"/>
</dbReference>
<dbReference type="GO" id="GO:0032977">
    <property type="term" value="F:membrane insertase activity"/>
    <property type="evidence" value="ECO:0007669"/>
    <property type="project" value="InterPro"/>
</dbReference>
<feature type="domain" description="Membrane insertase YidC/Oxa/ALB C-terminal" evidence="14">
    <location>
        <begin position="373"/>
        <end position="573"/>
    </location>
</feature>
<dbReference type="OrthoDB" id="9780552at2"/>
<dbReference type="CDD" id="cd19961">
    <property type="entry name" value="EcYidC-like_peri"/>
    <property type="match status" value="1"/>
</dbReference>
<dbReference type="InterPro" id="IPR028055">
    <property type="entry name" value="YidC/Oxa/ALB_C"/>
</dbReference>
<dbReference type="InterPro" id="IPR047196">
    <property type="entry name" value="YidC_ALB_C"/>
</dbReference>
<dbReference type="InterPro" id="IPR019998">
    <property type="entry name" value="Membr_insert_YidC"/>
</dbReference>
<dbReference type="GO" id="GO:0051205">
    <property type="term" value="P:protein insertion into membrane"/>
    <property type="evidence" value="ECO:0007669"/>
    <property type="project" value="TreeGrafter"/>
</dbReference>
<dbReference type="PANTHER" id="PTHR12428:SF65">
    <property type="entry name" value="CYTOCHROME C OXIDASE ASSEMBLY PROTEIN COX18, MITOCHONDRIAL"/>
    <property type="match status" value="1"/>
</dbReference>
<feature type="transmembrane region" description="Helical" evidence="13">
    <location>
        <begin position="373"/>
        <end position="393"/>
    </location>
</feature>
<evidence type="ECO:0000256" key="1">
    <source>
        <dbReference type="ARBA" id="ARBA00004429"/>
    </source>
</evidence>
<dbReference type="Pfam" id="PF14849">
    <property type="entry name" value="YidC_periplas"/>
    <property type="match status" value="1"/>
</dbReference>
<dbReference type="EMBL" id="FPCJ01000001">
    <property type="protein sequence ID" value="SFV34182.1"/>
    <property type="molecule type" value="Genomic_DNA"/>
</dbReference>
<evidence type="ECO:0000256" key="3">
    <source>
        <dbReference type="ARBA" id="ARBA00015325"/>
    </source>
</evidence>
<comment type="subunit">
    <text evidence="13">Interacts with the Sec translocase complex via SecD. Specifically interacts with transmembrane segments of nascent integral membrane proteins during membrane integration.</text>
</comment>
<evidence type="ECO:0000256" key="13">
    <source>
        <dbReference type="HAMAP-Rule" id="MF_01810"/>
    </source>
</evidence>
<dbReference type="Pfam" id="PF02096">
    <property type="entry name" value="60KD_IMP"/>
    <property type="match status" value="1"/>
</dbReference>
<keyword evidence="17" id="KW-1185">Reference proteome</keyword>
<organism evidence="16 17">
    <name type="scientific">Thermoflavifilum thermophilum</name>
    <dbReference type="NCBI Taxonomy" id="1393122"/>
    <lineage>
        <taxon>Bacteria</taxon>
        <taxon>Pseudomonadati</taxon>
        <taxon>Bacteroidota</taxon>
        <taxon>Chitinophagia</taxon>
        <taxon>Chitinophagales</taxon>
        <taxon>Chitinophagaceae</taxon>
        <taxon>Thermoflavifilum</taxon>
    </lineage>
</organism>
<keyword evidence="5 13" id="KW-1003">Cell membrane</keyword>
<evidence type="ECO:0000259" key="15">
    <source>
        <dbReference type="Pfam" id="PF14849"/>
    </source>
</evidence>
<proteinExistence type="inferred from homology"/>
<keyword evidence="4 13" id="KW-0813">Transport</keyword>
<evidence type="ECO:0000256" key="4">
    <source>
        <dbReference type="ARBA" id="ARBA00022448"/>
    </source>
</evidence>
<evidence type="ECO:0000256" key="6">
    <source>
        <dbReference type="ARBA" id="ARBA00022692"/>
    </source>
</evidence>
<keyword evidence="6 13" id="KW-0812">Transmembrane</keyword>
<evidence type="ECO:0000256" key="5">
    <source>
        <dbReference type="ARBA" id="ARBA00022475"/>
    </source>
</evidence>
<feature type="transmembrane region" description="Helical" evidence="13">
    <location>
        <begin position="495"/>
        <end position="513"/>
    </location>
</feature>
<feature type="transmembrane region" description="Helical" evidence="13">
    <location>
        <begin position="534"/>
        <end position="551"/>
    </location>
</feature>
<dbReference type="PANTHER" id="PTHR12428">
    <property type="entry name" value="OXA1"/>
    <property type="match status" value="1"/>
</dbReference>
<dbReference type="GO" id="GO:0005886">
    <property type="term" value="C:plasma membrane"/>
    <property type="evidence" value="ECO:0007669"/>
    <property type="project" value="UniProtKB-SubCell"/>
</dbReference>
<dbReference type="NCBIfam" id="TIGR03592">
    <property type="entry name" value="yidC_oxa1_cterm"/>
    <property type="match status" value="1"/>
</dbReference>
<comment type="similarity">
    <text evidence="2 13">Belongs to the OXA1/ALB3/YidC family. Type 1 subfamily.</text>
</comment>
<feature type="transmembrane region" description="Helical" evidence="13">
    <location>
        <begin position="430"/>
        <end position="456"/>
    </location>
</feature>
<dbReference type="HAMAP" id="MF_01810">
    <property type="entry name" value="YidC_type1"/>
    <property type="match status" value="1"/>
</dbReference>
<evidence type="ECO:0000256" key="12">
    <source>
        <dbReference type="ARBA" id="ARBA00033342"/>
    </source>
</evidence>
<keyword evidence="10 13" id="KW-0143">Chaperone</keyword>
<evidence type="ECO:0000256" key="7">
    <source>
        <dbReference type="ARBA" id="ARBA00022927"/>
    </source>
</evidence>
<sequence length="621" mass="71449">MMDRNSVIGFILLSLLVVAYLYYNQQAQEKYLRFKAQQDSLARAAAGVAPDSLHPQIDTTQLQSDSSAILVANNRNVTERLDTIDNGVMQIVFTNKGAVPKQVILKNFQTYTGKPLLLKGNDFDQLSLLIPASNALPLHTSELYFQADTIQQLADHSYQLRYRLPLGKPDQYLEYVYIIRPHDYRISWQIHCVGMNQFIPPADQQIQLLWQAQANHQEKDITVERRDLQLYFKTSVGGHSDIDYFSFIKTQQKNFDQPLQWISLREEFFNVSIINTSGTFTGGTVQAQLPEQDPEIVGQMRAVLQLPYSHQPQLTYSLQLLYSPNDYALLKSYHIGIENIIPLGYGIYAFVKYINKWIILPVFLLLGKWIGNWGIVIVLLTIVIRLLISPLTYKSYLSQAKMKVLKPELDELRRKYKDDQQKFAMEQMKLFRMAGVSPLGGCVPALLQIPIFFALYSLFMSAIQLRQQHFLWVKDLSTYDSILNLPFKIPLYGDHVSLLTLLMTITSLIMAFYNKNNMAAAGNTGGQEMAFMKYMPFILPVFFLGFFNSLAAGLTLYYLVSNIITILIQLVIQHYIIDEEKIHQQIQENKKKPLKTSRWQQRLEEIQKAQTAAQQRNRTGR</sequence>
<keyword evidence="7 13" id="KW-0653">Protein transport</keyword>
<feature type="transmembrane region" description="Helical" evidence="13">
    <location>
        <begin position="6"/>
        <end position="23"/>
    </location>
</feature>
<gene>
    <name evidence="13" type="primary">yidC</name>
    <name evidence="16" type="ORF">SAMN05660895_1926</name>
</gene>
<evidence type="ECO:0000256" key="10">
    <source>
        <dbReference type="ARBA" id="ARBA00023186"/>
    </source>
</evidence>
<dbReference type="AlphaFoldDB" id="A0A1I7NHP3"/>
<evidence type="ECO:0000256" key="11">
    <source>
        <dbReference type="ARBA" id="ARBA00033245"/>
    </source>
</evidence>
<dbReference type="InterPro" id="IPR001708">
    <property type="entry name" value="YidC/ALB3/OXA1/COX18"/>
</dbReference>
<dbReference type="GO" id="GO:0015031">
    <property type="term" value="P:protein transport"/>
    <property type="evidence" value="ECO:0007669"/>
    <property type="project" value="UniProtKB-KW"/>
</dbReference>
<dbReference type="InterPro" id="IPR028053">
    <property type="entry name" value="Membr_insert_YidC_N"/>
</dbReference>
<accession>A0A1I7NHP3</accession>
<feature type="domain" description="Membrane insertase YidC N-terminal" evidence="15">
    <location>
        <begin position="83"/>
        <end position="344"/>
    </location>
</feature>
<dbReference type="Gene3D" id="2.70.98.90">
    <property type="match status" value="1"/>
</dbReference>
<reference evidence="17" key="1">
    <citation type="submission" date="2016-10" db="EMBL/GenBank/DDBJ databases">
        <authorList>
            <person name="Varghese N."/>
            <person name="Submissions S."/>
        </authorList>
    </citation>
    <scope>NUCLEOTIDE SEQUENCE [LARGE SCALE GENOMIC DNA]</scope>
    <source>
        <strain evidence="17">DSM 14807</strain>
    </source>
</reference>
<dbReference type="CDD" id="cd20070">
    <property type="entry name" value="5TM_YidC_Alb3"/>
    <property type="match status" value="1"/>
</dbReference>
<comment type="subcellular location">
    <subcellularLocation>
        <location evidence="1">Cell inner membrane</location>
        <topology evidence="1">Multi-pass membrane protein</topology>
    </subcellularLocation>
    <subcellularLocation>
        <location evidence="13">Cell membrane</location>
        <topology evidence="13">Multi-pass membrane protein</topology>
    </subcellularLocation>
</comment>
<evidence type="ECO:0000256" key="2">
    <source>
        <dbReference type="ARBA" id="ARBA00010527"/>
    </source>
</evidence>